<evidence type="ECO:0000313" key="2">
    <source>
        <dbReference type="Proteomes" id="UP001275471"/>
    </source>
</evidence>
<evidence type="ECO:0000313" key="1">
    <source>
        <dbReference type="EMBL" id="MDW2908277.1"/>
    </source>
</evidence>
<gene>
    <name evidence="1" type="ORF">R7V75_00855</name>
</gene>
<dbReference type="EMBL" id="JAWPFF010000003">
    <property type="protein sequence ID" value="MDW2908277.1"/>
    <property type="molecule type" value="Genomic_DNA"/>
</dbReference>
<evidence type="ECO:0008006" key="3">
    <source>
        <dbReference type="Google" id="ProtNLM"/>
    </source>
</evidence>
<name>A0ABU4GU10_9BACT</name>
<keyword evidence="2" id="KW-1185">Reference proteome</keyword>
<feature type="non-terminal residue" evidence="1">
    <location>
        <position position="1"/>
    </location>
</feature>
<protein>
    <recommendedName>
        <fullName evidence="3">Apolipo L3-like protein</fullName>
    </recommendedName>
</protein>
<organism evidence="1 2">
    <name type="scientific">Mesomycoplasma ovipneumoniae</name>
    <dbReference type="NCBI Taxonomy" id="29562"/>
    <lineage>
        <taxon>Bacteria</taxon>
        <taxon>Bacillati</taxon>
        <taxon>Mycoplasmatota</taxon>
        <taxon>Mycoplasmoidales</taxon>
        <taxon>Metamycoplasmataceae</taxon>
        <taxon>Mesomycoplasma</taxon>
    </lineage>
</organism>
<sequence length="315" mass="35720">AIKIIEKKLIVGTFSTYLLKLLLYNFKCNYNNTEEIKMKNLELINLLSLGNVVVAQPYENADIKLKNLISKLEANILDKIQDEDAKNLLIREFGNSIDSLDSFTYKQFNYIFRGKVFNNQDQKNKTFQKLRSTSEIYKKFQELKRKNSRRRVRRALFNEYQRLTIEDWIGRIQRVIDQNIEWSNKASSDSTAFGIGAGATGVATAAAIPALVALGPVGWVLGGLVGGGATITQLVLSIVATSSNSPYYLDVAKKITKELDDLKAVFRTIKTSNNTSLENELKEKIRKIIANINKLSGNIINFDDFDMRRILSWGY</sequence>
<dbReference type="RefSeq" id="WP_318052908.1">
    <property type="nucleotide sequence ID" value="NZ_JAWPFF010000003.1"/>
</dbReference>
<comment type="caution">
    <text evidence="1">The sequence shown here is derived from an EMBL/GenBank/DDBJ whole genome shotgun (WGS) entry which is preliminary data.</text>
</comment>
<reference evidence="1" key="1">
    <citation type="submission" date="2023-10" db="EMBL/GenBank/DDBJ databases">
        <title>Genome sequences of Mycoplasma ovipneumoniae isolated from goats.</title>
        <authorList>
            <person name="Spergser J."/>
        </authorList>
    </citation>
    <scope>NUCLEOTIDE SEQUENCE [LARGE SCALE GENOMIC DNA]</scope>
    <source>
        <strain evidence="1">1N</strain>
    </source>
</reference>
<accession>A0ABU4GU10</accession>
<proteinExistence type="predicted"/>
<dbReference type="Proteomes" id="UP001275471">
    <property type="component" value="Unassembled WGS sequence"/>
</dbReference>